<evidence type="ECO:0000256" key="3">
    <source>
        <dbReference type="ARBA" id="ARBA00022989"/>
    </source>
</evidence>
<proteinExistence type="predicted"/>
<evidence type="ECO:0000313" key="7">
    <source>
        <dbReference type="Proteomes" id="UP000241808"/>
    </source>
</evidence>
<dbReference type="InterPro" id="IPR023352">
    <property type="entry name" value="MAPEG-like_dom_sf"/>
</dbReference>
<dbReference type="Pfam" id="PF01124">
    <property type="entry name" value="MAPEG"/>
    <property type="match status" value="1"/>
</dbReference>
<evidence type="ECO:0000256" key="4">
    <source>
        <dbReference type="ARBA" id="ARBA00023136"/>
    </source>
</evidence>
<evidence type="ECO:0000256" key="1">
    <source>
        <dbReference type="ARBA" id="ARBA00004370"/>
    </source>
</evidence>
<protein>
    <recommendedName>
        <fullName evidence="8">MAPEG family protein</fullName>
    </recommendedName>
</protein>
<sequence length="142" mass="15550">MGLMNAGMNSLVWPVLAQILLTLVVLVVMGIFRRKAMMAREVKISEIALKKDAWPSKPQQAANNFTNQFETPVLFYVLAILAIHVGATGWVMVSLAWLFVASRIVHAMIHIGSNNMMIRPLAFLVGCIAILGMLVGVFIASV</sequence>
<keyword evidence="3 5" id="KW-1133">Transmembrane helix</keyword>
<feature type="transmembrane region" description="Helical" evidence="5">
    <location>
        <begin position="121"/>
        <end position="140"/>
    </location>
</feature>
<organism evidence="6 7">
    <name type="scientific">Phreatobacter oligotrophus</name>
    <dbReference type="NCBI Taxonomy" id="1122261"/>
    <lineage>
        <taxon>Bacteria</taxon>
        <taxon>Pseudomonadati</taxon>
        <taxon>Pseudomonadota</taxon>
        <taxon>Alphaproteobacteria</taxon>
        <taxon>Hyphomicrobiales</taxon>
        <taxon>Phreatobacteraceae</taxon>
        <taxon>Phreatobacter</taxon>
    </lineage>
</organism>
<dbReference type="SUPFAM" id="SSF161084">
    <property type="entry name" value="MAPEG domain-like"/>
    <property type="match status" value="1"/>
</dbReference>
<name>A0A2T4ZIB9_9HYPH</name>
<accession>A0A2T4ZIB9</accession>
<evidence type="ECO:0000256" key="2">
    <source>
        <dbReference type="ARBA" id="ARBA00022692"/>
    </source>
</evidence>
<keyword evidence="7" id="KW-1185">Reference proteome</keyword>
<evidence type="ECO:0008006" key="8">
    <source>
        <dbReference type="Google" id="ProtNLM"/>
    </source>
</evidence>
<evidence type="ECO:0000256" key="5">
    <source>
        <dbReference type="SAM" id="Phobius"/>
    </source>
</evidence>
<dbReference type="InterPro" id="IPR001129">
    <property type="entry name" value="Membr-assoc_MAPEG"/>
</dbReference>
<dbReference type="RefSeq" id="WP_170118092.1">
    <property type="nucleotide sequence ID" value="NZ_PZZL01000001.1"/>
</dbReference>
<dbReference type="EMBL" id="PZZL01000001">
    <property type="protein sequence ID" value="PTM61711.1"/>
    <property type="molecule type" value="Genomic_DNA"/>
</dbReference>
<feature type="transmembrane region" description="Helical" evidence="5">
    <location>
        <begin position="73"/>
        <end position="100"/>
    </location>
</feature>
<reference evidence="6 7" key="1">
    <citation type="submission" date="2018-04" db="EMBL/GenBank/DDBJ databases">
        <title>Genomic Encyclopedia of Archaeal and Bacterial Type Strains, Phase II (KMG-II): from individual species to whole genera.</title>
        <authorList>
            <person name="Goeker M."/>
        </authorList>
    </citation>
    <scope>NUCLEOTIDE SEQUENCE [LARGE SCALE GENOMIC DNA]</scope>
    <source>
        <strain evidence="6 7">DSM 25521</strain>
    </source>
</reference>
<dbReference type="AlphaFoldDB" id="A0A2T4ZIB9"/>
<keyword evidence="2 5" id="KW-0812">Transmembrane</keyword>
<keyword evidence="4 5" id="KW-0472">Membrane</keyword>
<feature type="transmembrane region" description="Helical" evidence="5">
    <location>
        <begin position="12"/>
        <end position="32"/>
    </location>
</feature>
<comment type="caution">
    <text evidence="6">The sequence shown here is derived from an EMBL/GenBank/DDBJ whole genome shotgun (WGS) entry which is preliminary data.</text>
</comment>
<dbReference type="Proteomes" id="UP000241808">
    <property type="component" value="Unassembled WGS sequence"/>
</dbReference>
<comment type="subcellular location">
    <subcellularLocation>
        <location evidence="1">Membrane</location>
    </subcellularLocation>
</comment>
<dbReference type="Gene3D" id="1.20.120.550">
    <property type="entry name" value="Membrane associated eicosanoid/glutathione metabolism-like domain"/>
    <property type="match status" value="1"/>
</dbReference>
<gene>
    <name evidence="6" type="ORF">C8P69_101382</name>
</gene>
<evidence type="ECO:0000313" key="6">
    <source>
        <dbReference type="EMBL" id="PTM61711.1"/>
    </source>
</evidence>
<dbReference type="GO" id="GO:0016020">
    <property type="term" value="C:membrane"/>
    <property type="evidence" value="ECO:0007669"/>
    <property type="project" value="UniProtKB-SubCell"/>
</dbReference>